<dbReference type="Proteomes" id="UP000006671">
    <property type="component" value="Unassembled WGS sequence"/>
</dbReference>
<gene>
    <name evidence="2" type="ORF">NAEGRDRAFT_81515</name>
</gene>
<dbReference type="VEuPathDB" id="AmoebaDB:NAEGRDRAFT_81515"/>
<reference evidence="2 3" key="1">
    <citation type="journal article" date="2010" name="Cell">
        <title>The genome of Naegleria gruberi illuminates early eukaryotic versatility.</title>
        <authorList>
            <person name="Fritz-Laylin L.K."/>
            <person name="Prochnik S.E."/>
            <person name="Ginger M.L."/>
            <person name="Dacks J.B."/>
            <person name="Carpenter M.L."/>
            <person name="Field M.C."/>
            <person name="Kuo A."/>
            <person name="Paredez A."/>
            <person name="Chapman J."/>
            <person name="Pham J."/>
            <person name="Shu S."/>
            <person name="Neupane R."/>
            <person name="Cipriano M."/>
            <person name="Mancuso J."/>
            <person name="Tu H."/>
            <person name="Salamov A."/>
            <person name="Lindquist E."/>
            <person name="Shapiro H."/>
            <person name="Lucas S."/>
            <person name="Grigoriev I.V."/>
            <person name="Cande W.Z."/>
            <person name="Fulton C."/>
            <person name="Rokhsar D.S."/>
            <person name="Dawson S.C."/>
        </authorList>
    </citation>
    <scope>NUCLEOTIDE SEQUENCE [LARGE SCALE GENOMIC DNA]</scope>
    <source>
        <strain evidence="2 3">NEG-M</strain>
    </source>
</reference>
<name>D2VWU6_NAEGR</name>
<dbReference type="PANTHER" id="PTHR14336:SF8">
    <property type="entry name" value="PROTEIN OPY1"/>
    <property type="match status" value="1"/>
</dbReference>
<accession>D2VWU6</accession>
<dbReference type="InterPro" id="IPR001849">
    <property type="entry name" value="PH_domain"/>
</dbReference>
<dbReference type="Pfam" id="PF00169">
    <property type="entry name" value="PH"/>
    <property type="match status" value="1"/>
</dbReference>
<dbReference type="PROSITE" id="PS50003">
    <property type="entry name" value="PH_DOMAIN"/>
    <property type="match status" value="1"/>
</dbReference>
<dbReference type="AlphaFoldDB" id="D2VWU6"/>
<organism evidence="3">
    <name type="scientific">Naegleria gruberi</name>
    <name type="common">Amoeba</name>
    <dbReference type="NCBI Taxonomy" id="5762"/>
    <lineage>
        <taxon>Eukaryota</taxon>
        <taxon>Discoba</taxon>
        <taxon>Heterolobosea</taxon>
        <taxon>Tetramitia</taxon>
        <taxon>Eutetramitia</taxon>
        <taxon>Vahlkampfiidae</taxon>
        <taxon>Naegleria</taxon>
    </lineage>
</organism>
<sequence length="418" mass="47090">MNRSSVGQQRAATIMIPNSSLVKHYSVSQTCFKSGVMTKQGAKVKNYKSRYFFLYSNKITYHKMNKKKEPNKTPQGEISLKGVQSLNIYEMKTIEPKAQKEGLQFGFIVEDQERSRNYFLFTETKEETLEWIEAIRQVVTLSNDALQLTNNSAITNTSPIIVDDQTATPVLTKQPSFEISKGDAHLLHKSIDIKRLSNLAALGTSPTTPRGGLNSPRGVTSSPVYISSSNSTSSFSTANTTVLLQKNSHESELTDISSSSNSTSFLEMELPPESFVQTEEGMSPLLYDSGNSVRNSSMNQTQSYPSIPVQVMSDEDEYNIALNSAAIFLKDEKQRTPQEQAYVIAMHHFRRQMQDHIRRYSCKPVYNLAVGTVIFCIPEEERTADEEEFYQDLMEQFRGNVEMYKQATSIYVDNNAGL</sequence>
<dbReference type="SMART" id="SM00233">
    <property type="entry name" value="PH"/>
    <property type="match status" value="1"/>
</dbReference>
<keyword evidence="3" id="KW-1185">Reference proteome</keyword>
<feature type="domain" description="PH" evidence="1">
    <location>
        <begin position="30"/>
        <end position="140"/>
    </location>
</feature>
<dbReference type="RefSeq" id="XP_002671499.1">
    <property type="nucleotide sequence ID" value="XM_002671453.1"/>
</dbReference>
<dbReference type="InterPro" id="IPR011993">
    <property type="entry name" value="PH-like_dom_sf"/>
</dbReference>
<dbReference type="InterPro" id="IPR051707">
    <property type="entry name" value="PI-Interact_SigTrans_Reg"/>
</dbReference>
<evidence type="ECO:0000259" key="1">
    <source>
        <dbReference type="PROSITE" id="PS50003"/>
    </source>
</evidence>
<protein>
    <submittedName>
        <fullName evidence="2">Predicted protein</fullName>
    </submittedName>
</protein>
<dbReference type="PANTHER" id="PTHR14336">
    <property type="entry name" value="TANDEM PH DOMAIN CONTAINING PROTEIN"/>
    <property type="match status" value="1"/>
</dbReference>
<dbReference type="Gene3D" id="2.30.29.30">
    <property type="entry name" value="Pleckstrin-homology domain (PH domain)/Phosphotyrosine-binding domain (PTB)"/>
    <property type="match status" value="1"/>
</dbReference>
<dbReference type="GeneID" id="8858586"/>
<proteinExistence type="predicted"/>
<dbReference type="OrthoDB" id="185175at2759"/>
<evidence type="ECO:0000313" key="3">
    <source>
        <dbReference type="Proteomes" id="UP000006671"/>
    </source>
</evidence>
<dbReference type="SUPFAM" id="SSF50729">
    <property type="entry name" value="PH domain-like"/>
    <property type="match status" value="1"/>
</dbReference>
<evidence type="ECO:0000313" key="2">
    <source>
        <dbReference type="EMBL" id="EFC38755.1"/>
    </source>
</evidence>
<dbReference type="InParanoid" id="D2VWU6"/>
<dbReference type="KEGG" id="ngr:NAEGRDRAFT_81515"/>
<dbReference type="EMBL" id="GG738905">
    <property type="protein sequence ID" value="EFC38755.1"/>
    <property type="molecule type" value="Genomic_DNA"/>
</dbReference>